<gene>
    <name evidence="1" type="ORF">EPI10_023103</name>
</gene>
<keyword evidence="1" id="KW-0808">Transferase</keyword>
<reference evidence="2" key="1">
    <citation type="journal article" date="2019" name="Plant Biotechnol. J.">
        <title>Genome sequencing of the Australian wild diploid species Gossypium australe highlights disease resistance and delayed gland morphogenesis.</title>
        <authorList>
            <person name="Cai Y."/>
            <person name="Cai X."/>
            <person name="Wang Q."/>
            <person name="Wang P."/>
            <person name="Zhang Y."/>
            <person name="Cai C."/>
            <person name="Xu Y."/>
            <person name="Wang K."/>
            <person name="Zhou Z."/>
            <person name="Wang C."/>
            <person name="Geng S."/>
            <person name="Li B."/>
            <person name="Dong Q."/>
            <person name="Hou Y."/>
            <person name="Wang H."/>
            <person name="Ai P."/>
            <person name="Liu Z."/>
            <person name="Yi F."/>
            <person name="Sun M."/>
            <person name="An G."/>
            <person name="Cheng J."/>
            <person name="Zhang Y."/>
            <person name="Shi Q."/>
            <person name="Xie Y."/>
            <person name="Shi X."/>
            <person name="Chang Y."/>
            <person name="Huang F."/>
            <person name="Chen Y."/>
            <person name="Hong S."/>
            <person name="Mi L."/>
            <person name="Sun Q."/>
            <person name="Zhang L."/>
            <person name="Zhou B."/>
            <person name="Peng R."/>
            <person name="Zhang X."/>
            <person name="Liu F."/>
        </authorList>
    </citation>
    <scope>NUCLEOTIDE SEQUENCE [LARGE SCALE GENOMIC DNA]</scope>
    <source>
        <strain evidence="2">cv. PA1801</strain>
    </source>
</reference>
<keyword evidence="1" id="KW-0548">Nucleotidyltransferase</keyword>
<accession>A0A5B6VUH2</accession>
<comment type="caution">
    <text evidence="1">The sequence shown here is derived from an EMBL/GenBank/DDBJ whole genome shotgun (WGS) entry which is preliminary data.</text>
</comment>
<dbReference type="InterPro" id="IPR052343">
    <property type="entry name" value="Retrotransposon-Effector_Assoc"/>
</dbReference>
<evidence type="ECO:0000313" key="1">
    <source>
        <dbReference type="EMBL" id="KAA3472635.1"/>
    </source>
</evidence>
<proteinExistence type="predicted"/>
<dbReference type="Proteomes" id="UP000325315">
    <property type="component" value="Unassembled WGS sequence"/>
</dbReference>
<evidence type="ECO:0000313" key="2">
    <source>
        <dbReference type="Proteomes" id="UP000325315"/>
    </source>
</evidence>
<sequence>MAEFTKHEIVSTVKSIAPLKAPGMDGFLAIFYQKFWHIVGEEITKFCLDVLKGVRNMEEFNFISIVLIPKVNSPKLISQFRPISLCNVITRLFQKGTSKKGFALKLDMSKAYDRIEWSFLEKMMSEMGFCDDWVSIIMRCVRSVTYSIVLNGRNGEAFHPRRGLRQ</sequence>
<keyword evidence="2" id="KW-1185">Reference proteome</keyword>
<dbReference type="AlphaFoldDB" id="A0A5B6VUH2"/>
<dbReference type="OrthoDB" id="1938551at2759"/>
<name>A0A5B6VUH2_9ROSI</name>
<dbReference type="GO" id="GO:0003964">
    <property type="term" value="F:RNA-directed DNA polymerase activity"/>
    <property type="evidence" value="ECO:0007669"/>
    <property type="project" value="UniProtKB-KW"/>
</dbReference>
<keyword evidence="1" id="KW-0695">RNA-directed DNA polymerase</keyword>
<dbReference type="EMBL" id="SMMG02000005">
    <property type="protein sequence ID" value="KAA3472635.1"/>
    <property type="molecule type" value="Genomic_DNA"/>
</dbReference>
<organism evidence="1 2">
    <name type="scientific">Gossypium australe</name>
    <dbReference type="NCBI Taxonomy" id="47621"/>
    <lineage>
        <taxon>Eukaryota</taxon>
        <taxon>Viridiplantae</taxon>
        <taxon>Streptophyta</taxon>
        <taxon>Embryophyta</taxon>
        <taxon>Tracheophyta</taxon>
        <taxon>Spermatophyta</taxon>
        <taxon>Magnoliopsida</taxon>
        <taxon>eudicotyledons</taxon>
        <taxon>Gunneridae</taxon>
        <taxon>Pentapetalae</taxon>
        <taxon>rosids</taxon>
        <taxon>malvids</taxon>
        <taxon>Malvales</taxon>
        <taxon>Malvaceae</taxon>
        <taxon>Malvoideae</taxon>
        <taxon>Gossypium</taxon>
    </lineage>
</organism>
<protein>
    <submittedName>
        <fullName evidence="1">Reverse transcriptase</fullName>
    </submittedName>
</protein>
<dbReference type="PANTHER" id="PTHR46890:SF48">
    <property type="entry name" value="RNA-DIRECTED DNA POLYMERASE"/>
    <property type="match status" value="1"/>
</dbReference>
<dbReference type="PANTHER" id="PTHR46890">
    <property type="entry name" value="NON-LTR RETROLELEMENT REVERSE TRANSCRIPTASE-LIKE PROTEIN-RELATED"/>
    <property type="match status" value="1"/>
</dbReference>